<dbReference type="InterPro" id="IPR003325">
    <property type="entry name" value="TerD"/>
</dbReference>
<dbReference type="Pfam" id="PF02342">
    <property type="entry name" value="TerD"/>
    <property type="match status" value="1"/>
</dbReference>
<dbReference type="Proteomes" id="UP001596087">
    <property type="component" value="Unassembled WGS sequence"/>
</dbReference>
<evidence type="ECO:0000313" key="3">
    <source>
        <dbReference type="Proteomes" id="UP001596087"/>
    </source>
</evidence>
<evidence type="ECO:0000313" key="2">
    <source>
        <dbReference type="EMBL" id="MFC5177240.1"/>
    </source>
</evidence>
<dbReference type="RefSeq" id="WP_378590075.1">
    <property type="nucleotide sequence ID" value="NZ_JBHSKD010000009.1"/>
</dbReference>
<accession>A0ABW0BJF8</accession>
<dbReference type="CDD" id="cd06974">
    <property type="entry name" value="TerD_like"/>
    <property type="match status" value="1"/>
</dbReference>
<organism evidence="2 3">
    <name type="scientific">Nocardioides taihuensis</name>
    <dbReference type="NCBI Taxonomy" id="1835606"/>
    <lineage>
        <taxon>Bacteria</taxon>
        <taxon>Bacillati</taxon>
        <taxon>Actinomycetota</taxon>
        <taxon>Actinomycetes</taxon>
        <taxon>Propionibacteriales</taxon>
        <taxon>Nocardioidaceae</taxon>
        <taxon>Nocardioides</taxon>
    </lineage>
</organism>
<dbReference type="PANTHER" id="PTHR32097">
    <property type="entry name" value="CAMP-BINDING PROTEIN 1-RELATED"/>
    <property type="match status" value="1"/>
</dbReference>
<comment type="caution">
    <text evidence="2">The sequence shown here is derived from an EMBL/GenBank/DDBJ whole genome shotgun (WGS) entry which is preliminary data.</text>
</comment>
<protein>
    <submittedName>
        <fullName evidence="2">TerD family protein</fullName>
    </submittedName>
</protein>
<gene>
    <name evidence="2" type="ORF">ACFPGP_11190</name>
</gene>
<dbReference type="EMBL" id="JBHSKD010000009">
    <property type="protein sequence ID" value="MFC5177240.1"/>
    <property type="molecule type" value="Genomic_DNA"/>
</dbReference>
<keyword evidence="3" id="KW-1185">Reference proteome</keyword>
<proteinExistence type="predicted"/>
<feature type="domain" description="TerD" evidence="1">
    <location>
        <begin position="6"/>
        <end position="183"/>
    </location>
</feature>
<sequence>MSEGVIELDPGQEVELADAEGKPLARLRMGVGWDKERTAGFIGTGAPDVDLDATAVQFTGDQLFDIAFYNNLATRDGSVVHQGDNTTGSGTGDDEVITVDLARVHPPVDTIIFLVSSYQGHSMEWVRNAYCRVVDDETDVELARFTLTAGVPETGLVLAKLVRRAAGDGGGWMVEAIGRGIAVTVPSRAVDKLRPFV</sequence>
<evidence type="ECO:0000259" key="1">
    <source>
        <dbReference type="Pfam" id="PF02342"/>
    </source>
</evidence>
<dbReference type="PANTHER" id="PTHR32097:SF17">
    <property type="entry name" value="CAMP-BINDING PROTEIN 1-RELATED"/>
    <property type="match status" value="1"/>
</dbReference>
<dbReference type="Gene3D" id="2.60.60.30">
    <property type="entry name" value="sav2460 like domains"/>
    <property type="match status" value="1"/>
</dbReference>
<name>A0ABW0BJF8_9ACTN</name>
<dbReference type="InterPro" id="IPR051324">
    <property type="entry name" value="Stress/Tellurium_Resist"/>
</dbReference>
<reference evidence="3" key="1">
    <citation type="journal article" date="2019" name="Int. J. Syst. Evol. Microbiol.">
        <title>The Global Catalogue of Microorganisms (GCM) 10K type strain sequencing project: providing services to taxonomists for standard genome sequencing and annotation.</title>
        <authorList>
            <consortium name="The Broad Institute Genomics Platform"/>
            <consortium name="The Broad Institute Genome Sequencing Center for Infectious Disease"/>
            <person name="Wu L."/>
            <person name="Ma J."/>
        </authorList>
    </citation>
    <scope>NUCLEOTIDE SEQUENCE [LARGE SCALE GENOMIC DNA]</scope>
    <source>
        <strain evidence="3">DFY41</strain>
    </source>
</reference>